<comment type="similarity">
    <text evidence="3 9">Belongs to the pseudouridine synthase RluA family.</text>
</comment>
<gene>
    <name evidence="11" type="ORF">GH975_04295</name>
</gene>
<dbReference type="InterPro" id="IPR006224">
    <property type="entry name" value="PsdUridine_synth_RluA-like_CS"/>
</dbReference>
<dbReference type="CDD" id="cd02869">
    <property type="entry name" value="PseudoU_synth_RluA_like"/>
    <property type="match status" value="1"/>
</dbReference>
<evidence type="ECO:0000256" key="5">
    <source>
        <dbReference type="ARBA" id="ARBA00022884"/>
    </source>
</evidence>
<evidence type="ECO:0000313" key="11">
    <source>
        <dbReference type="EMBL" id="QGG79835.1"/>
    </source>
</evidence>
<dbReference type="Gene3D" id="3.10.290.10">
    <property type="entry name" value="RNA-binding S4 domain"/>
    <property type="match status" value="1"/>
</dbReference>
<dbReference type="Pfam" id="PF01479">
    <property type="entry name" value="S4"/>
    <property type="match status" value="1"/>
</dbReference>
<proteinExistence type="inferred from homology"/>
<evidence type="ECO:0000259" key="10">
    <source>
        <dbReference type="SMART" id="SM00363"/>
    </source>
</evidence>
<comment type="catalytic activity">
    <reaction evidence="1">
        <text>uridine(955/2504/2580) in 23S rRNA = pseudouridine(955/2504/2580) in 23S rRNA</text>
        <dbReference type="Rhea" id="RHEA:42528"/>
        <dbReference type="Rhea" id="RHEA-COMP:10099"/>
        <dbReference type="Rhea" id="RHEA-COMP:10100"/>
        <dbReference type="ChEBI" id="CHEBI:65314"/>
        <dbReference type="ChEBI" id="CHEBI:65315"/>
        <dbReference type="EC" id="5.4.99.24"/>
    </reaction>
</comment>
<dbReference type="NCBIfam" id="TIGR00005">
    <property type="entry name" value="rluA_subfam"/>
    <property type="match status" value="1"/>
</dbReference>
<keyword evidence="5 8" id="KW-0694">RNA-binding</keyword>
<dbReference type="PROSITE" id="PS50889">
    <property type="entry name" value="S4"/>
    <property type="match status" value="1"/>
</dbReference>
<comment type="function">
    <text evidence="2">Responsible for synthesis of pseudouridine from uracil at positions 955, 2504 and 2580 in 23S ribosomal RNA.</text>
</comment>
<protein>
    <recommendedName>
        <fullName evidence="9">Pseudouridine synthase</fullName>
        <ecNumber evidence="9">5.4.99.-</ecNumber>
    </recommendedName>
</protein>
<evidence type="ECO:0000256" key="2">
    <source>
        <dbReference type="ARBA" id="ARBA00002876"/>
    </source>
</evidence>
<evidence type="ECO:0000256" key="3">
    <source>
        <dbReference type="ARBA" id="ARBA00010876"/>
    </source>
</evidence>
<dbReference type="Pfam" id="PF00849">
    <property type="entry name" value="PseudoU_synth_2"/>
    <property type="match status" value="1"/>
</dbReference>
<evidence type="ECO:0000256" key="6">
    <source>
        <dbReference type="ARBA" id="ARBA00023235"/>
    </source>
</evidence>
<dbReference type="KEGG" id="llp:GH975_04295"/>
<dbReference type="InterPro" id="IPR006145">
    <property type="entry name" value="PsdUridine_synth_RsuA/RluA"/>
</dbReference>
<dbReference type="SMART" id="SM00363">
    <property type="entry name" value="S4"/>
    <property type="match status" value="1"/>
</dbReference>
<feature type="active site" evidence="7">
    <location>
        <position position="148"/>
    </location>
</feature>
<dbReference type="Gene3D" id="3.30.2350.10">
    <property type="entry name" value="Pseudouridine synthase"/>
    <property type="match status" value="1"/>
</dbReference>
<dbReference type="InterPro" id="IPR006225">
    <property type="entry name" value="PsdUridine_synth_RluC/D"/>
</dbReference>
<dbReference type="InterPro" id="IPR002942">
    <property type="entry name" value="S4_RNA-bd"/>
</dbReference>
<dbReference type="Proteomes" id="UP000388235">
    <property type="component" value="Chromosome"/>
</dbReference>
<evidence type="ECO:0000313" key="12">
    <source>
        <dbReference type="Proteomes" id="UP000388235"/>
    </source>
</evidence>
<keyword evidence="4" id="KW-0698">rRNA processing</keyword>
<dbReference type="GO" id="GO:0160141">
    <property type="term" value="F:23S rRNA pseudouridine(955/2504/2580) synthase activity"/>
    <property type="evidence" value="ECO:0007669"/>
    <property type="project" value="UniProtKB-EC"/>
</dbReference>
<sequence>MISSLTASGNAGPVLVEIDEGRAGQRLDNFLLSQLKGVPRTRIYKLVRSGEVRVNKGRKQASYRLEDGDVVRIPPVRTAEAAPAPKLSDSQVEQFKTWVLFEDSHLLAINKPAGLAVHGGSGLSYGLIELARIARPELKHLELVHRLDRDTSGVILLAKRRSALRALHESLRNRTAHKTYWALVSGMWPARKQQVKLNLSRDVLVSGERMASVNPEGKFALTRFSILRKVAGATLVAAEPVTGRTHQIRVHCQAAGHPILGDPKYGLDADNRGWKNRGLKRMFLHAAKIDIPWQDGRLAIEAPLDPQLNALMERLTDE</sequence>
<keyword evidence="12" id="KW-1185">Reference proteome</keyword>
<name>A0A5Q2QFQ2_9GAMM</name>
<dbReference type="EMBL" id="CP045871">
    <property type="protein sequence ID" value="QGG79835.1"/>
    <property type="molecule type" value="Genomic_DNA"/>
</dbReference>
<dbReference type="SUPFAM" id="SSF55120">
    <property type="entry name" value="Pseudouridine synthase"/>
    <property type="match status" value="1"/>
</dbReference>
<dbReference type="PROSITE" id="PS01129">
    <property type="entry name" value="PSI_RLU"/>
    <property type="match status" value="1"/>
</dbReference>
<evidence type="ECO:0000256" key="7">
    <source>
        <dbReference type="PIRSR" id="PIRSR606225-1"/>
    </source>
</evidence>
<dbReference type="InterPro" id="IPR020103">
    <property type="entry name" value="PsdUridine_synth_cat_dom_sf"/>
</dbReference>
<organism evidence="11 12">
    <name type="scientific">Litorivicinus lipolyticus</name>
    <dbReference type="NCBI Taxonomy" id="418701"/>
    <lineage>
        <taxon>Bacteria</taxon>
        <taxon>Pseudomonadati</taxon>
        <taxon>Pseudomonadota</taxon>
        <taxon>Gammaproteobacteria</taxon>
        <taxon>Oceanospirillales</taxon>
        <taxon>Litorivicinaceae</taxon>
        <taxon>Litorivicinus</taxon>
    </lineage>
</organism>
<dbReference type="SUPFAM" id="SSF55174">
    <property type="entry name" value="Alpha-L RNA-binding motif"/>
    <property type="match status" value="1"/>
</dbReference>
<dbReference type="GO" id="GO:0000455">
    <property type="term" value="P:enzyme-directed rRNA pseudouridine synthesis"/>
    <property type="evidence" value="ECO:0007669"/>
    <property type="project" value="UniProtKB-ARBA"/>
</dbReference>
<reference evidence="11 12" key="1">
    <citation type="submission" date="2019-11" db="EMBL/GenBank/DDBJ databases">
        <authorList>
            <person name="Khan S.A."/>
            <person name="Jeon C.O."/>
            <person name="Chun B.H."/>
        </authorList>
    </citation>
    <scope>NUCLEOTIDE SEQUENCE [LARGE SCALE GENOMIC DNA]</scope>
    <source>
        <strain evidence="11 12">IMCC 1097</strain>
    </source>
</reference>
<dbReference type="InterPro" id="IPR036986">
    <property type="entry name" value="S4_RNA-bd_sf"/>
</dbReference>
<dbReference type="PANTHER" id="PTHR21600">
    <property type="entry name" value="MITOCHONDRIAL RNA PSEUDOURIDINE SYNTHASE"/>
    <property type="match status" value="1"/>
</dbReference>
<comment type="catalytic activity">
    <reaction evidence="9">
        <text>a uridine in RNA = a pseudouridine in RNA</text>
        <dbReference type="Rhea" id="RHEA:48348"/>
        <dbReference type="Rhea" id="RHEA-COMP:12068"/>
        <dbReference type="Rhea" id="RHEA-COMP:12069"/>
        <dbReference type="ChEBI" id="CHEBI:65314"/>
        <dbReference type="ChEBI" id="CHEBI:65315"/>
    </reaction>
</comment>
<keyword evidence="6 9" id="KW-0413">Isomerase</keyword>
<dbReference type="RefSeq" id="WP_153713339.1">
    <property type="nucleotide sequence ID" value="NZ_CP045871.1"/>
</dbReference>
<dbReference type="AlphaFoldDB" id="A0A5Q2QFQ2"/>
<dbReference type="InterPro" id="IPR050188">
    <property type="entry name" value="RluA_PseudoU_synthase"/>
</dbReference>
<dbReference type="GO" id="GO:0003723">
    <property type="term" value="F:RNA binding"/>
    <property type="evidence" value="ECO:0007669"/>
    <property type="project" value="UniProtKB-KW"/>
</dbReference>
<evidence type="ECO:0000256" key="8">
    <source>
        <dbReference type="PROSITE-ProRule" id="PRU00182"/>
    </source>
</evidence>
<dbReference type="EC" id="5.4.99.-" evidence="9"/>
<accession>A0A5Q2QFQ2</accession>
<evidence type="ECO:0000256" key="4">
    <source>
        <dbReference type="ARBA" id="ARBA00022552"/>
    </source>
</evidence>
<feature type="domain" description="RNA-binding S4" evidence="10">
    <location>
        <begin position="25"/>
        <end position="84"/>
    </location>
</feature>
<dbReference type="CDD" id="cd00165">
    <property type="entry name" value="S4"/>
    <property type="match status" value="1"/>
</dbReference>
<evidence type="ECO:0000256" key="9">
    <source>
        <dbReference type="RuleBase" id="RU362028"/>
    </source>
</evidence>
<dbReference type="OrthoDB" id="9807829at2"/>
<evidence type="ECO:0000256" key="1">
    <source>
        <dbReference type="ARBA" id="ARBA00000381"/>
    </source>
</evidence>
<dbReference type="PANTHER" id="PTHR21600:SF92">
    <property type="entry name" value="RIBOSOMAL LARGE SUBUNIT PSEUDOURIDINE SYNTHASE C"/>
    <property type="match status" value="1"/>
</dbReference>